<evidence type="ECO:0000313" key="1">
    <source>
        <dbReference type="EMBL" id="CAD8191627.1"/>
    </source>
</evidence>
<dbReference type="AlphaFoldDB" id="A0A8S1WSB1"/>
<proteinExistence type="predicted"/>
<name>A0A8S1WSB1_PAROT</name>
<reference evidence="1" key="1">
    <citation type="submission" date="2021-01" db="EMBL/GenBank/DDBJ databases">
        <authorList>
            <consortium name="Genoscope - CEA"/>
            <person name="William W."/>
        </authorList>
    </citation>
    <scope>NUCLEOTIDE SEQUENCE</scope>
</reference>
<keyword evidence="2" id="KW-1185">Reference proteome</keyword>
<evidence type="ECO:0000313" key="2">
    <source>
        <dbReference type="Proteomes" id="UP000683925"/>
    </source>
</evidence>
<accession>A0A8S1WSB1</accession>
<sequence>MNKAKSQQVDNQDQQNQLYIKKTINQNMGVSQYLYLIINYHRLFPKRKHSFNYQILFIANAPDSNQPFQRKFTLAQFKPQTKSISQYFSDNYQKYLIPHKLNHLIITYNKSS</sequence>
<dbReference type="EMBL" id="CAJJDP010000100">
    <property type="protein sequence ID" value="CAD8191627.1"/>
    <property type="molecule type" value="Genomic_DNA"/>
</dbReference>
<protein>
    <submittedName>
        <fullName evidence="1">Uncharacterized protein</fullName>
    </submittedName>
</protein>
<comment type="caution">
    <text evidence="1">The sequence shown here is derived from an EMBL/GenBank/DDBJ whole genome shotgun (WGS) entry which is preliminary data.</text>
</comment>
<dbReference type="Proteomes" id="UP000683925">
    <property type="component" value="Unassembled WGS sequence"/>
</dbReference>
<gene>
    <name evidence="1" type="ORF">POCTA_138.1.T1000100</name>
</gene>
<organism evidence="1 2">
    <name type="scientific">Paramecium octaurelia</name>
    <dbReference type="NCBI Taxonomy" id="43137"/>
    <lineage>
        <taxon>Eukaryota</taxon>
        <taxon>Sar</taxon>
        <taxon>Alveolata</taxon>
        <taxon>Ciliophora</taxon>
        <taxon>Intramacronucleata</taxon>
        <taxon>Oligohymenophorea</taxon>
        <taxon>Peniculida</taxon>
        <taxon>Parameciidae</taxon>
        <taxon>Paramecium</taxon>
    </lineage>
</organism>